<dbReference type="RefSeq" id="WP_146777763.1">
    <property type="nucleotide sequence ID" value="NZ_QTTP01000001.1"/>
</dbReference>
<evidence type="ECO:0000313" key="2">
    <source>
        <dbReference type="Proteomes" id="UP000251211"/>
    </source>
</evidence>
<comment type="caution">
    <text evidence="1">The sequence shown here is derived from an EMBL/GenBank/DDBJ whole genome shotgun (WGS) entry which is preliminary data.</text>
</comment>
<proteinExistence type="predicted"/>
<dbReference type="EMBL" id="UAUI01000005">
    <property type="protein sequence ID" value="SPZ38379.1"/>
    <property type="molecule type" value="Genomic_DNA"/>
</dbReference>
<organism evidence="1 2">
    <name type="scientific">Rhodococcus wratislaviensis</name>
    <name type="common">Tsukamurella wratislaviensis</name>
    <dbReference type="NCBI Taxonomy" id="44752"/>
    <lineage>
        <taxon>Bacteria</taxon>
        <taxon>Bacillati</taxon>
        <taxon>Actinomycetota</taxon>
        <taxon>Actinomycetes</taxon>
        <taxon>Mycobacteriales</taxon>
        <taxon>Nocardiaceae</taxon>
        <taxon>Rhodococcus</taxon>
    </lineage>
</organism>
<dbReference type="AlphaFoldDB" id="A0AB38F9Y9"/>
<sequence length="770" mass="84751">MVGGERKVIGDKIYSGDVIFEVEDTRLPNLAPEIVAGGAIKMTDLPEVFLGSGYTKQNYTDGFNRPQSVNRVTSGWSLESEYNGRIASGTTINKLVTYRLDSTVFGVPGTLYSGVATVDLGAMLSPGYYGDKFHLNGMPQLRLVLYATNGTVSQDVELASAEVLPAYSGGTGGYTSWDLAFDGGYGLLKTVGLNAHTAMPSGKTQFRLTLEYASNWNLPMKILGNPGVTYDYTDWAHTTPIYIEPAASISGTVYSVPEATSEYVVPNTSTSIDAYPTFPIYENWDVRKPNFKFSAQSPPILASVAKDSTNQCQTYGARARMFVLRTTGTTTEQAEILVKGPNNTTYTSGLKTLVKGVPQWITVDVPASSFSGSNNLVVTANIPSSGSTRVSDIVLRSKKATEDYEYGYGYRYTDLTQYVTEATTFKSESQTGIATIVLRNDGLDTSSAIVPGKKVRIRTNTLANTYDVDYTTYKELPKSVIFTGTVLHKKVRYGYKSRPEIVVTVVDTSADLQKNFDYVFTALSDYVQGLPPLGINVVCNGVDYGAGIFNPSTFDQWKLIDESGDATVKDCLMITRNSTRGYVWVDKHGRVVLANSLPETVTRVFKDTGLTTGEFSYSQPDVAYDTTATVNYIDWEVFDWQTIIDDNGVADPQVVKEELSSSRSESIQAWGQSGIKLQVYAGANLETIANSIFNKYDTPVIAATGFTFPVRNITELGYVTQMNIYDMIQFKYKTKIDVNRRILSIEHKFRPGKPWVTKIDFGLKRDSALW</sequence>
<reference evidence="1 2" key="1">
    <citation type="submission" date="2018-06" db="EMBL/GenBank/DDBJ databases">
        <authorList>
            <consortium name="Pathogen Informatics"/>
            <person name="Doyle S."/>
        </authorList>
    </citation>
    <scope>NUCLEOTIDE SEQUENCE [LARGE SCALE GENOMIC DNA]</scope>
    <source>
        <strain evidence="1 2">NCTC13229</strain>
    </source>
</reference>
<accession>A0AB38F9Y9</accession>
<evidence type="ECO:0000313" key="1">
    <source>
        <dbReference type="EMBL" id="SPZ38379.1"/>
    </source>
</evidence>
<dbReference type="Proteomes" id="UP000251211">
    <property type="component" value="Unassembled WGS sequence"/>
</dbReference>
<name>A0AB38F9Y9_RHOWR</name>
<protein>
    <submittedName>
        <fullName evidence="1">Uncharacterized protein</fullName>
    </submittedName>
</protein>
<gene>
    <name evidence="1" type="ORF">NCTC13229_01846</name>
</gene>